<evidence type="ECO:0000313" key="2">
    <source>
        <dbReference type="Proteomes" id="UP000663525"/>
    </source>
</evidence>
<evidence type="ECO:0000313" key="1">
    <source>
        <dbReference type="EMBL" id="QSG06400.1"/>
    </source>
</evidence>
<dbReference type="EMBL" id="CP064787">
    <property type="protein sequence ID" value="QSG06400.1"/>
    <property type="molecule type" value="Genomic_DNA"/>
</dbReference>
<sequence length="88" mass="10313">MRIEDDKTHSYEVTHQDSKWDSIESPLRESKWVYADPDESLYETFDEFTIMNDPAPIENTLSPEEHLSLIEEDLAQLPDVDRTELADE</sequence>
<dbReference type="Proteomes" id="UP000663525">
    <property type="component" value="Chromosome"/>
</dbReference>
<protein>
    <submittedName>
        <fullName evidence="1">Uncharacterized protein</fullName>
    </submittedName>
</protein>
<dbReference type="AlphaFoldDB" id="A0A897MWA6"/>
<gene>
    <name evidence="1" type="ORF">HSR121_2068</name>
</gene>
<reference evidence="1" key="1">
    <citation type="submission" date="2020-11" db="EMBL/GenBank/DDBJ databases">
        <title>Carbohydrate-dependent, anaerobic sulfur respiration: A novel catabolism in halophilic archaea.</title>
        <authorList>
            <person name="Sorokin D.Y."/>
            <person name="Messina E."/>
            <person name="Smedile F."/>
            <person name="La Cono V."/>
            <person name="Hallsworth J.E."/>
            <person name="Yakimov M.M."/>
        </authorList>
    </citation>
    <scope>NUCLEOTIDE SEQUENCE</scope>
    <source>
        <strain evidence="1">HSR12-1</strain>
    </source>
</reference>
<organism evidence="1 2">
    <name type="scientific">Halapricum desulfuricans</name>
    <dbReference type="NCBI Taxonomy" id="2841257"/>
    <lineage>
        <taxon>Archaea</taxon>
        <taxon>Methanobacteriati</taxon>
        <taxon>Methanobacteriota</taxon>
        <taxon>Stenosarchaea group</taxon>
        <taxon>Halobacteria</taxon>
        <taxon>Halobacteriales</taxon>
        <taxon>Haloarculaceae</taxon>
        <taxon>Halapricum</taxon>
    </lineage>
</organism>
<name>A0A897MWA6_9EURY</name>
<proteinExistence type="predicted"/>
<accession>A0A897MWA6</accession>